<sequence length="68" mass="8398">MEGVWQREGIGARLLRCRLECYYEEKKRQKRLKIHGECRCADRYWWFEGKLIDENKVYTTSIPHYPME</sequence>
<name>A0A9K3PG67_9STRA</name>
<reference evidence="1" key="1">
    <citation type="journal article" date="2021" name="Sci. Rep.">
        <title>Diploid genomic architecture of Nitzschia inconspicua, an elite biomass production diatom.</title>
        <authorList>
            <person name="Oliver A."/>
            <person name="Podell S."/>
            <person name="Pinowska A."/>
            <person name="Traller J.C."/>
            <person name="Smith S.R."/>
            <person name="McClure R."/>
            <person name="Beliaev A."/>
            <person name="Bohutskyi P."/>
            <person name="Hill E.A."/>
            <person name="Rabines A."/>
            <person name="Zheng H."/>
            <person name="Allen L.Z."/>
            <person name="Kuo A."/>
            <person name="Grigoriev I.V."/>
            <person name="Allen A.E."/>
            <person name="Hazlebeck D."/>
            <person name="Allen E.E."/>
        </authorList>
    </citation>
    <scope>NUCLEOTIDE SEQUENCE</scope>
    <source>
        <strain evidence="1">Hildebrandi</strain>
    </source>
</reference>
<evidence type="ECO:0000313" key="2">
    <source>
        <dbReference type="Proteomes" id="UP000693970"/>
    </source>
</evidence>
<gene>
    <name evidence="1" type="ORF">IV203_021717</name>
</gene>
<organism evidence="1 2">
    <name type="scientific">Nitzschia inconspicua</name>
    <dbReference type="NCBI Taxonomy" id="303405"/>
    <lineage>
        <taxon>Eukaryota</taxon>
        <taxon>Sar</taxon>
        <taxon>Stramenopiles</taxon>
        <taxon>Ochrophyta</taxon>
        <taxon>Bacillariophyta</taxon>
        <taxon>Bacillariophyceae</taxon>
        <taxon>Bacillariophycidae</taxon>
        <taxon>Bacillariales</taxon>
        <taxon>Bacillariaceae</taxon>
        <taxon>Nitzschia</taxon>
    </lineage>
</organism>
<dbReference type="EMBL" id="JAGRRH010000023">
    <property type="protein sequence ID" value="KAG7343709.1"/>
    <property type="molecule type" value="Genomic_DNA"/>
</dbReference>
<protein>
    <submittedName>
        <fullName evidence="1">Uncharacterized protein</fullName>
    </submittedName>
</protein>
<dbReference type="Proteomes" id="UP000693970">
    <property type="component" value="Unassembled WGS sequence"/>
</dbReference>
<reference evidence="1" key="2">
    <citation type="submission" date="2021-04" db="EMBL/GenBank/DDBJ databases">
        <authorList>
            <person name="Podell S."/>
        </authorList>
    </citation>
    <scope>NUCLEOTIDE SEQUENCE</scope>
    <source>
        <strain evidence="1">Hildebrandi</strain>
    </source>
</reference>
<accession>A0A9K3PG67</accession>
<proteinExistence type="predicted"/>
<comment type="caution">
    <text evidence="1">The sequence shown here is derived from an EMBL/GenBank/DDBJ whole genome shotgun (WGS) entry which is preliminary data.</text>
</comment>
<keyword evidence="2" id="KW-1185">Reference proteome</keyword>
<dbReference type="AlphaFoldDB" id="A0A9K3PG67"/>
<evidence type="ECO:0000313" key="1">
    <source>
        <dbReference type="EMBL" id="KAG7343709.1"/>
    </source>
</evidence>